<feature type="active site" description="Proton donor" evidence="6">
    <location>
        <position position="251"/>
    </location>
</feature>
<accession>B4LHY4</accession>
<evidence type="ECO:0000256" key="4">
    <source>
        <dbReference type="ARBA" id="ARBA00022729"/>
    </source>
</evidence>
<dbReference type="PANTHER" id="PTHR11315:SF0">
    <property type="entry name" value="FOLATE GAMMA-GLUTAMYL HYDROLASE"/>
    <property type="match status" value="1"/>
</dbReference>
<dbReference type="MEROPS" id="C26.A22"/>
<keyword evidence="4 8" id="KW-0732">Signal</keyword>
<feature type="signal peptide" evidence="8">
    <location>
        <begin position="1"/>
        <end position="28"/>
    </location>
</feature>
<dbReference type="PROSITE" id="PS51275">
    <property type="entry name" value="PEPTIDASE_C26_GGH"/>
    <property type="match status" value="1"/>
</dbReference>
<dbReference type="Gene3D" id="3.40.50.880">
    <property type="match status" value="1"/>
</dbReference>
<comment type="catalytic activity">
    <reaction evidence="7">
        <text>(6S)-5,6,7,8-tetrahydrofolyl-(gamma-L-Glu)(n) + (n-1) H2O = (6S)-5,6,7,8-tetrahydrofolate + (n-1) L-glutamate</text>
        <dbReference type="Rhea" id="RHEA:56784"/>
        <dbReference type="Rhea" id="RHEA-COMP:14738"/>
        <dbReference type="ChEBI" id="CHEBI:15377"/>
        <dbReference type="ChEBI" id="CHEBI:29985"/>
        <dbReference type="ChEBI" id="CHEBI:57453"/>
        <dbReference type="ChEBI" id="CHEBI:141005"/>
        <dbReference type="EC" id="3.4.19.9"/>
    </reaction>
</comment>
<evidence type="ECO:0000256" key="1">
    <source>
        <dbReference type="ARBA" id="ARBA00004239"/>
    </source>
</evidence>
<dbReference type="AlphaFoldDB" id="B4LHY4"/>
<feature type="chain" id="PRO_5006457214" description="folate gamma-glutamyl hydrolase" evidence="8">
    <location>
        <begin position="29"/>
        <end position="378"/>
    </location>
</feature>
<dbReference type="InParanoid" id="B4LHY4"/>
<feature type="active site" evidence="7">
    <location>
        <position position="251"/>
    </location>
</feature>
<dbReference type="InterPro" id="IPR029062">
    <property type="entry name" value="Class_I_gatase-like"/>
</dbReference>
<dbReference type="PROSITE" id="PS51273">
    <property type="entry name" value="GATASE_TYPE_1"/>
    <property type="match status" value="1"/>
</dbReference>
<evidence type="ECO:0000256" key="8">
    <source>
        <dbReference type="SAM" id="SignalP"/>
    </source>
</evidence>
<name>B4LHY4_DROVI</name>
<keyword evidence="5 7" id="KW-0378">Hydrolase</keyword>
<dbReference type="FunCoup" id="B4LHY4">
    <property type="interactions" value="257"/>
</dbReference>
<reference evidence="9 10" key="1">
    <citation type="journal article" date="2007" name="Nature">
        <title>Evolution of genes and genomes on the Drosophila phylogeny.</title>
        <authorList>
            <consortium name="Drosophila 12 Genomes Consortium"/>
            <person name="Clark A.G."/>
            <person name="Eisen M.B."/>
            <person name="Smith D.R."/>
            <person name="Bergman C.M."/>
            <person name="Oliver B."/>
            <person name="Markow T.A."/>
            <person name="Kaufman T.C."/>
            <person name="Kellis M."/>
            <person name="Gelbart W."/>
            <person name="Iyer V.N."/>
            <person name="Pollard D.A."/>
            <person name="Sackton T.B."/>
            <person name="Larracuente A.M."/>
            <person name="Singh N.D."/>
            <person name="Abad J.P."/>
            <person name="Abt D.N."/>
            <person name="Adryan B."/>
            <person name="Aguade M."/>
            <person name="Akashi H."/>
            <person name="Anderson W.W."/>
            <person name="Aquadro C.F."/>
            <person name="Ardell D.H."/>
            <person name="Arguello R."/>
            <person name="Artieri C.G."/>
            <person name="Barbash D.A."/>
            <person name="Barker D."/>
            <person name="Barsanti P."/>
            <person name="Batterham P."/>
            <person name="Batzoglou S."/>
            <person name="Begun D."/>
            <person name="Bhutkar A."/>
            <person name="Blanco E."/>
            <person name="Bosak S.A."/>
            <person name="Bradley R.K."/>
            <person name="Brand A.D."/>
            <person name="Brent M.R."/>
            <person name="Brooks A.N."/>
            <person name="Brown R.H."/>
            <person name="Butlin R.K."/>
            <person name="Caggese C."/>
            <person name="Calvi B.R."/>
            <person name="Bernardo de Carvalho A."/>
            <person name="Caspi A."/>
            <person name="Castrezana S."/>
            <person name="Celniker S.E."/>
            <person name="Chang J.L."/>
            <person name="Chapple C."/>
            <person name="Chatterji S."/>
            <person name="Chinwalla A."/>
            <person name="Civetta A."/>
            <person name="Clifton S.W."/>
            <person name="Comeron J.M."/>
            <person name="Costello J.C."/>
            <person name="Coyne J.A."/>
            <person name="Daub J."/>
            <person name="David R.G."/>
            <person name="Delcher A.L."/>
            <person name="Delehaunty K."/>
            <person name="Do C.B."/>
            <person name="Ebling H."/>
            <person name="Edwards K."/>
            <person name="Eickbush T."/>
            <person name="Evans J.D."/>
            <person name="Filipski A."/>
            <person name="Findeiss S."/>
            <person name="Freyhult E."/>
            <person name="Fulton L."/>
            <person name="Fulton R."/>
            <person name="Garcia A.C."/>
            <person name="Gardiner A."/>
            <person name="Garfield D.A."/>
            <person name="Garvin B.E."/>
            <person name="Gibson G."/>
            <person name="Gilbert D."/>
            <person name="Gnerre S."/>
            <person name="Godfrey J."/>
            <person name="Good R."/>
            <person name="Gotea V."/>
            <person name="Gravely B."/>
            <person name="Greenberg A.J."/>
            <person name="Griffiths-Jones S."/>
            <person name="Gross S."/>
            <person name="Guigo R."/>
            <person name="Gustafson E.A."/>
            <person name="Haerty W."/>
            <person name="Hahn M.W."/>
            <person name="Halligan D.L."/>
            <person name="Halpern A.L."/>
            <person name="Halter G.M."/>
            <person name="Han M.V."/>
            <person name="Heger A."/>
            <person name="Hillier L."/>
            <person name="Hinrichs A.S."/>
            <person name="Holmes I."/>
            <person name="Hoskins R.A."/>
            <person name="Hubisz M.J."/>
            <person name="Hultmark D."/>
            <person name="Huntley M.A."/>
            <person name="Jaffe D.B."/>
            <person name="Jagadeeshan S."/>
            <person name="Jeck W.R."/>
            <person name="Johnson J."/>
            <person name="Jones C.D."/>
            <person name="Jordan W.C."/>
            <person name="Karpen G.H."/>
            <person name="Kataoka E."/>
            <person name="Keightley P.D."/>
            <person name="Kheradpour P."/>
            <person name="Kirkness E.F."/>
            <person name="Koerich L.B."/>
            <person name="Kristiansen K."/>
            <person name="Kudrna D."/>
            <person name="Kulathinal R.J."/>
            <person name="Kumar S."/>
            <person name="Kwok R."/>
            <person name="Lander E."/>
            <person name="Langley C.H."/>
            <person name="Lapoint R."/>
            <person name="Lazzaro B.P."/>
            <person name="Lee S.J."/>
            <person name="Levesque L."/>
            <person name="Li R."/>
            <person name="Lin C.F."/>
            <person name="Lin M.F."/>
            <person name="Lindblad-Toh K."/>
            <person name="Llopart A."/>
            <person name="Long M."/>
            <person name="Low L."/>
            <person name="Lozovsky E."/>
            <person name="Lu J."/>
            <person name="Luo M."/>
            <person name="Machado C.A."/>
            <person name="Makalowski W."/>
            <person name="Marzo M."/>
            <person name="Matsuda M."/>
            <person name="Matzkin L."/>
            <person name="McAllister B."/>
            <person name="McBride C.S."/>
            <person name="McKernan B."/>
            <person name="McKernan K."/>
            <person name="Mendez-Lago M."/>
            <person name="Minx P."/>
            <person name="Mollenhauer M.U."/>
            <person name="Montooth K."/>
            <person name="Mount S.M."/>
            <person name="Mu X."/>
            <person name="Myers E."/>
            <person name="Negre B."/>
            <person name="Newfeld S."/>
            <person name="Nielsen R."/>
            <person name="Noor M.A."/>
            <person name="O'Grady P."/>
            <person name="Pachter L."/>
            <person name="Papaceit M."/>
            <person name="Parisi M.J."/>
            <person name="Parisi M."/>
            <person name="Parts L."/>
            <person name="Pedersen J.S."/>
            <person name="Pesole G."/>
            <person name="Phillippy A.M."/>
            <person name="Ponting C.P."/>
            <person name="Pop M."/>
            <person name="Porcelli D."/>
            <person name="Powell J.R."/>
            <person name="Prohaska S."/>
            <person name="Pruitt K."/>
            <person name="Puig M."/>
            <person name="Quesneville H."/>
            <person name="Ram K.R."/>
            <person name="Rand D."/>
            <person name="Rasmussen M.D."/>
            <person name="Reed L.K."/>
            <person name="Reenan R."/>
            <person name="Reily A."/>
            <person name="Remington K.A."/>
            <person name="Rieger T.T."/>
            <person name="Ritchie M.G."/>
            <person name="Robin C."/>
            <person name="Rogers Y.H."/>
            <person name="Rohde C."/>
            <person name="Rozas J."/>
            <person name="Rubenfield M.J."/>
            <person name="Ruiz A."/>
            <person name="Russo S."/>
            <person name="Salzberg S.L."/>
            <person name="Sanchez-Gracia A."/>
            <person name="Saranga D.J."/>
            <person name="Sato H."/>
            <person name="Schaeffer S.W."/>
            <person name="Schatz M.C."/>
            <person name="Schlenke T."/>
            <person name="Schwartz R."/>
            <person name="Segarra C."/>
            <person name="Singh R.S."/>
            <person name="Sirot L."/>
            <person name="Sirota M."/>
            <person name="Sisneros N.B."/>
            <person name="Smith C.D."/>
            <person name="Smith T.F."/>
            <person name="Spieth J."/>
            <person name="Stage D.E."/>
            <person name="Stark A."/>
            <person name="Stephan W."/>
            <person name="Strausberg R.L."/>
            <person name="Strempel S."/>
            <person name="Sturgill D."/>
            <person name="Sutton G."/>
            <person name="Sutton G.G."/>
            <person name="Tao W."/>
            <person name="Teichmann S."/>
            <person name="Tobari Y.N."/>
            <person name="Tomimura Y."/>
            <person name="Tsolas J.M."/>
            <person name="Valente V.L."/>
            <person name="Venter E."/>
            <person name="Venter J.C."/>
            <person name="Vicario S."/>
            <person name="Vieira F.G."/>
            <person name="Vilella A.J."/>
            <person name="Villasante A."/>
            <person name="Walenz B."/>
            <person name="Wang J."/>
            <person name="Wasserman M."/>
            <person name="Watts T."/>
            <person name="Wilson D."/>
            <person name="Wilson R.K."/>
            <person name="Wing R.A."/>
            <person name="Wolfner M.F."/>
            <person name="Wong A."/>
            <person name="Wong G.K."/>
            <person name="Wu C.I."/>
            <person name="Wu G."/>
            <person name="Yamamoto D."/>
            <person name="Yang H.P."/>
            <person name="Yang S.P."/>
            <person name="Yorke J.A."/>
            <person name="Yoshida K."/>
            <person name="Zdobnov E."/>
            <person name="Zhang P."/>
            <person name="Zhang Y."/>
            <person name="Zimin A.V."/>
            <person name="Baldwin J."/>
            <person name="Abdouelleil A."/>
            <person name="Abdulkadir J."/>
            <person name="Abebe A."/>
            <person name="Abera B."/>
            <person name="Abreu J."/>
            <person name="Acer S.C."/>
            <person name="Aftuck L."/>
            <person name="Alexander A."/>
            <person name="An P."/>
            <person name="Anderson E."/>
            <person name="Anderson S."/>
            <person name="Arachi H."/>
            <person name="Azer M."/>
            <person name="Bachantsang P."/>
            <person name="Barry A."/>
            <person name="Bayul T."/>
            <person name="Berlin A."/>
            <person name="Bessette D."/>
            <person name="Bloom T."/>
            <person name="Blye J."/>
            <person name="Boguslavskiy L."/>
            <person name="Bonnet C."/>
            <person name="Boukhgalter B."/>
            <person name="Bourzgui I."/>
            <person name="Brown A."/>
            <person name="Cahill P."/>
            <person name="Channer S."/>
            <person name="Cheshatsang Y."/>
            <person name="Chuda L."/>
            <person name="Citroen M."/>
            <person name="Collymore A."/>
            <person name="Cooke P."/>
            <person name="Costello M."/>
            <person name="D'Aco K."/>
            <person name="Daza R."/>
            <person name="De Haan G."/>
            <person name="DeGray S."/>
            <person name="DeMaso C."/>
            <person name="Dhargay N."/>
            <person name="Dooley K."/>
            <person name="Dooley E."/>
            <person name="Doricent M."/>
            <person name="Dorje P."/>
            <person name="Dorjee K."/>
            <person name="Dupes A."/>
            <person name="Elong R."/>
            <person name="Falk J."/>
            <person name="Farina A."/>
            <person name="Faro S."/>
            <person name="Ferguson D."/>
            <person name="Fisher S."/>
            <person name="Foley C.D."/>
            <person name="Franke A."/>
            <person name="Friedrich D."/>
            <person name="Gadbois L."/>
            <person name="Gearin G."/>
            <person name="Gearin C.R."/>
            <person name="Giannoukos G."/>
            <person name="Goode T."/>
            <person name="Graham J."/>
            <person name="Grandbois E."/>
            <person name="Grewal S."/>
            <person name="Gyaltsen K."/>
            <person name="Hafez N."/>
            <person name="Hagos B."/>
            <person name="Hall J."/>
            <person name="Henson C."/>
            <person name="Hollinger A."/>
            <person name="Honan T."/>
            <person name="Huard M.D."/>
            <person name="Hughes L."/>
            <person name="Hurhula B."/>
            <person name="Husby M.E."/>
            <person name="Kamat A."/>
            <person name="Kanga B."/>
            <person name="Kashin S."/>
            <person name="Khazanovich D."/>
            <person name="Kisner P."/>
            <person name="Lance K."/>
            <person name="Lara M."/>
            <person name="Lee W."/>
            <person name="Lennon N."/>
            <person name="Letendre F."/>
            <person name="LeVine R."/>
            <person name="Lipovsky A."/>
            <person name="Liu X."/>
            <person name="Liu J."/>
            <person name="Liu S."/>
            <person name="Lokyitsang T."/>
            <person name="Lokyitsang Y."/>
            <person name="Lubonja R."/>
            <person name="Lui A."/>
            <person name="MacDonald P."/>
            <person name="Magnisalis V."/>
            <person name="Maru K."/>
            <person name="Matthews C."/>
            <person name="McCusker W."/>
            <person name="McDonough S."/>
            <person name="Mehta T."/>
            <person name="Meldrim J."/>
            <person name="Meneus L."/>
            <person name="Mihai O."/>
            <person name="Mihalev A."/>
            <person name="Mihova T."/>
            <person name="Mittelman R."/>
            <person name="Mlenga V."/>
            <person name="Montmayeur A."/>
            <person name="Mulrain L."/>
            <person name="Navidi A."/>
            <person name="Naylor J."/>
            <person name="Negash T."/>
            <person name="Nguyen T."/>
            <person name="Nguyen N."/>
            <person name="Nicol R."/>
            <person name="Norbu C."/>
            <person name="Norbu N."/>
            <person name="Novod N."/>
            <person name="O'Neill B."/>
            <person name="Osman S."/>
            <person name="Markiewicz E."/>
            <person name="Oyono O.L."/>
            <person name="Patti C."/>
            <person name="Phunkhang P."/>
            <person name="Pierre F."/>
            <person name="Priest M."/>
            <person name="Raghuraman S."/>
            <person name="Rege F."/>
            <person name="Reyes R."/>
            <person name="Rise C."/>
            <person name="Rogov P."/>
            <person name="Ross K."/>
            <person name="Ryan E."/>
            <person name="Settipalli S."/>
            <person name="Shea T."/>
            <person name="Sherpa N."/>
            <person name="Shi L."/>
            <person name="Shih D."/>
            <person name="Sparrow T."/>
            <person name="Spaulding J."/>
            <person name="Stalker J."/>
            <person name="Stange-Thomann N."/>
            <person name="Stavropoulos S."/>
            <person name="Stone C."/>
            <person name="Strader C."/>
            <person name="Tesfaye S."/>
            <person name="Thomson T."/>
            <person name="Thoulutsang Y."/>
            <person name="Thoulutsang D."/>
            <person name="Topham K."/>
            <person name="Topping I."/>
            <person name="Tsamla T."/>
            <person name="Vassiliev H."/>
            <person name="Vo A."/>
            <person name="Wangchuk T."/>
            <person name="Wangdi T."/>
            <person name="Weiand M."/>
            <person name="Wilkinson J."/>
            <person name="Wilson A."/>
            <person name="Yadav S."/>
            <person name="Young G."/>
            <person name="Yu Q."/>
            <person name="Zembek L."/>
            <person name="Zhong D."/>
            <person name="Zimmer A."/>
            <person name="Zwirko Z."/>
            <person name="Jaffe D.B."/>
            <person name="Alvarez P."/>
            <person name="Brockman W."/>
            <person name="Butler J."/>
            <person name="Chin C."/>
            <person name="Gnerre S."/>
            <person name="Grabherr M."/>
            <person name="Kleber M."/>
            <person name="Mauceli E."/>
            <person name="MacCallum I."/>
        </authorList>
    </citation>
    <scope>NUCLEOTIDE SEQUENCE [LARGE SCALE GENOMIC DNA]</scope>
    <source>
        <strain evidence="10">Tucson 15010-1051.87</strain>
    </source>
</reference>
<dbReference type="SUPFAM" id="SSF52317">
    <property type="entry name" value="Class I glutamine amidotransferase-like"/>
    <property type="match status" value="1"/>
</dbReference>
<evidence type="ECO:0000313" key="9">
    <source>
        <dbReference type="EMBL" id="EDW68528.2"/>
    </source>
</evidence>
<dbReference type="GO" id="GO:0034722">
    <property type="term" value="F:gamma-glutamyl-peptidase activity"/>
    <property type="evidence" value="ECO:0007669"/>
    <property type="project" value="UniProtKB-UniRule"/>
</dbReference>
<dbReference type="eggNOG" id="KOG1559">
    <property type="taxonomic scope" value="Eukaryota"/>
</dbReference>
<keyword evidence="3" id="KW-0964">Secreted</keyword>
<dbReference type="KEGG" id="dvi:6623638"/>
<dbReference type="GO" id="GO:0046900">
    <property type="term" value="P:tetrahydrofolylpolyglutamate metabolic process"/>
    <property type="evidence" value="ECO:0007669"/>
    <property type="project" value="TreeGrafter"/>
</dbReference>
<sequence>MFKRMHTLCLCLVLLPLLLLLLVRPAQADVNGTISPIIGVLAQEVYQDGLISKHFNATSYIAASYVKFVEGAGGRVVPIGIGHNRSYYEELLQKINGLLLPGGATFFNETNGYGDAGEHLIAIARELNDNGTYFPVWGTCLGMELLVLKMANGTETRSNCQAINMALPLEMKQDYNESRLFGGASEEIITKLSQENVTYNYHRYCYKEQSFSLPALNNSWRIMSLNHDVNGIEFVSTIEHLIYPFYGVQFHPEKALYEFVSKDVPHSSSAVHSAQYFAEFFINEARRNTHSYDNATEQARSLIYNYQPEYTSVLGSGYVQQYLFEDPDIAGDGDDDGPYPYYPYPNNNGNNGVASWSLGFGLVVALTFRAFAVIMEHS</sequence>
<dbReference type="EMBL" id="CH940647">
    <property type="protein sequence ID" value="EDW68528.2"/>
    <property type="molecule type" value="Genomic_DNA"/>
</dbReference>
<evidence type="ECO:0000256" key="6">
    <source>
        <dbReference type="PIRSR" id="PIRSR615527-1"/>
    </source>
</evidence>
<protein>
    <recommendedName>
        <fullName evidence="7">folate gamma-glutamyl hydrolase</fullName>
        <ecNumber evidence="7">3.4.19.9</ecNumber>
    </recommendedName>
</protein>
<keyword evidence="10" id="KW-1185">Reference proteome</keyword>
<evidence type="ECO:0000256" key="2">
    <source>
        <dbReference type="ARBA" id="ARBA00011083"/>
    </source>
</evidence>
<dbReference type="OrthoDB" id="64220at2759"/>
<gene>
    <name evidence="9" type="primary">Dvir\GJ12763</name>
    <name evidence="9" type="ORF">Dvir_GJ12763</name>
</gene>
<dbReference type="SMR" id="B4LHY4"/>
<feature type="active site" description="Nucleophile" evidence="6 7">
    <location>
        <position position="140"/>
    </location>
</feature>
<evidence type="ECO:0000313" key="10">
    <source>
        <dbReference type="Proteomes" id="UP000008792"/>
    </source>
</evidence>
<evidence type="ECO:0000256" key="3">
    <source>
        <dbReference type="ARBA" id="ARBA00022525"/>
    </source>
</evidence>
<dbReference type="GO" id="GO:0005576">
    <property type="term" value="C:extracellular region"/>
    <property type="evidence" value="ECO:0007669"/>
    <property type="project" value="UniProtKB-SubCell"/>
</dbReference>
<dbReference type="Pfam" id="PF07722">
    <property type="entry name" value="Peptidase_C26"/>
    <property type="match status" value="1"/>
</dbReference>
<dbReference type="FunFam" id="3.40.50.880:FF:000024">
    <property type="entry name" value="Folate gamma-glutamyl hydrolase"/>
    <property type="match status" value="1"/>
</dbReference>
<comment type="similarity">
    <text evidence="2">Belongs to the peptidase C26 family.</text>
</comment>
<dbReference type="HOGENOM" id="CLU_058704_1_0_1"/>
<evidence type="ECO:0000256" key="5">
    <source>
        <dbReference type="ARBA" id="ARBA00022801"/>
    </source>
</evidence>
<dbReference type="InterPro" id="IPR015527">
    <property type="entry name" value="Pept_C26_g-glut_hydrolase"/>
</dbReference>
<dbReference type="Proteomes" id="UP000008792">
    <property type="component" value="Unassembled WGS sequence"/>
</dbReference>
<dbReference type="GO" id="GO:0005773">
    <property type="term" value="C:vacuole"/>
    <property type="evidence" value="ECO:0007669"/>
    <property type="project" value="TreeGrafter"/>
</dbReference>
<dbReference type="EC" id="3.4.19.9" evidence="7"/>
<comment type="subcellular location">
    <subcellularLocation>
        <location evidence="1">Secreted</location>
        <location evidence="1">Extracellular space</location>
    </subcellularLocation>
</comment>
<dbReference type="PANTHER" id="PTHR11315">
    <property type="entry name" value="PROTEASE FAMILY C26 GAMMA-GLUTAMYL HYDROLASE"/>
    <property type="match status" value="1"/>
</dbReference>
<dbReference type="InterPro" id="IPR011697">
    <property type="entry name" value="Peptidase_C26"/>
</dbReference>
<organism evidence="9 10">
    <name type="scientific">Drosophila virilis</name>
    <name type="common">Fruit fly</name>
    <dbReference type="NCBI Taxonomy" id="7244"/>
    <lineage>
        <taxon>Eukaryota</taxon>
        <taxon>Metazoa</taxon>
        <taxon>Ecdysozoa</taxon>
        <taxon>Arthropoda</taxon>
        <taxon>Hexapoda</taxon>
        <taxon>Insecta</taxon>
        <taxon>Pterygota</taxon>
        <taxon>Neoptera</taxon>
        <taxon>Endopterygota</taxon>
        <taxon>Diptera</taxon>
        <taxon>Brachycera</taxon>
        <taxon>Muscomorpha</taxon>
        <taxon>Ephydroidea</taxon>
        <taxon>Drosophilidae</taxon>
        <taxon>Drosophila</taxon>
    </lineage>
</organism>
<proteinExistence type="inferred from homology"/>
<evidence type="ECO:0000256" key="7">
    <source>
        <dbReference type="PROSITE-ProRule" id="PRU00607"/>
    </source>
</evidence>
<dbReference type="STRING" id="7244.B4LHY4"/>